<evidence type="ECO:0000256" key="3">
    <source>
        <dbReference type="ARBA" id="ARBA00022679"/>
    </source>
</evidence>
<feature type="transmembrane region" description="Helical" evidence="9">
    <location>
        <begin position="297"/>
        <end position="323"/>
    </location>
</feature>
<name>A0A8I6Y5X9_HORVV</name>
<sequence>MARPKAERPVPPPACRRPLAVGGLGLAAAAYVGVDYLLSRTSPSLNGRLRPAIWAALALATAARAPFYRRWDAEIRAAPWFLAAMLLMFAALLCEAISVRFVSSVLGLRWHRSTAPLPDTGQWLLLALNERLPRTVVDLLRAHIISLHHYLMLFIMLGFSALFDCIKGPGLGIGTRYMFVMAVGRFLRTITFVSTILPSARPWCAAGRYKIPDHPHAWAQKYYAPYASDPRAIRRVILVDMPYATVQNYTDHYRPDWAYMSFLVDILRPSAGEGPSWYHLVNKAGGGCNDLMYSGHMFVAVLTAMAWTEAYGGWISVVIWFLVLHSAQREIRERYHYSADCIVAIYVGILLWRVTGFIWSTRDSDQARRLSKLDEVQNRLFHAAKDSDMDEIRGLLNEVELAGQSKNTFSQGVILCFAASMITFTLLFVLLAFSLTSNG</sequence>
<dbReference type="GO" id="GO:0005789">
    <property type="term" value="C:endoplasmic reticulum membrane"/>
    <property type="evidence" value="ECO:0000318"/>
    <property type="project" value="GO_Central"/>
</dbReference>
<evidence type="ECO:0000256" key="9">
    <source>
        <dbReference type="SAM" id="Phobius"/>
    </source>
</evidence>
<evidence type="ECO:0000256" key="2">
    <source>
        <dbReference type="ARBA" id="ARBA00005441"/>
    </source>
</evidence>
<evidence type="ECO:0000256" key="8">
    <source>
        <dbReference type="ARBA" id="ARBA00023136"/>
    </source>
</evidence>
<feature type="transmembrane region" description="Helical" evidence="9">
    <location>
        <begin position="335"/>
        <end position="354"/>
    </location>
</feature>
<feature type="transmembrane region" description="Helical" evidence="9">
    <location>
        <begin position="412"/>
        <end position="433"/>
    </location>
</feature>
<evidence type="ECO:0000256" key="5">
    <source>
        <dbReference type="ARBA" id="ARBA00022919"/>
    </source>
</evidence>
<evidence type="ECO:0000256" key="1">
    <source>
        <dbReference type="ARBA" id="ARBA00004141"/>
    </source>
</evidence>
<dbReference type="InterPro" id="IPR045221">
    <property type="entry name" value="Sphingomyelin_synth-like"/>
</dbReference>
<dbReference type="PANTHER" id="PTHR21290:SF48">
    <property type="entry name" value="OS02G0543100 PROTEIN"/>
    <property type="match status" value="1"/>
</dbReference>
<feature type="transmembrane region" description="Helical" evidence="9">
    <location>
        <begin position="20"/>
        <end position="39"/>
    </location>
</feature>
<comment type="subcellular location">
    <subcellularLocation>
        <location evidence="1">Membrane</location>
        <topology evidence="1">Multi-pass membrane protein</topology>
    </subcellularLocation>
</comment>
<keyword evidence="3" id="KW-0808">Transferase</keyword>
<dbReference type="GO" id="GO:0047493">
    <property type="term" value="F:ceramide cholinephosphotransferase activity"/>
    <property type="evidence" value="ECO:0000318"/>
    <property type="project" value="GO_Central"/>
</dbReference>
<comment type="similarity">
    <text evidence="2">Belongs to the sphingomyelin synthase family.</text>
</comment>
<dbReference type="Pfam" id="PF14360">
    <property type="entry name" value="PAP2_C"/>
    <property type="match status" value="1"/>
</dbReference>
<dbReference type="PANTHER" id="PTHR21290">
    <property type="entry name" value="SPHINGOMYELIN SYNTHETASE"/>
    <property type="match status" value="1"/>
</dbReference>
<dbReference type="Proteomes" id="UP000011116">
    <property type="component" value="Chromosome 7H"/>
</dbReference>
<keyword evidence="7" id="KW-0443">Lipid metabolism</keyword>
<dbReference type="GO" id="GO:0033188">
    <property type="term" value="F:sphingomyelin synthase activity"/>
    <property type="evidence" value="ECO:0000318"/>
    <property type="project" value="GO_Central"/>
</dbReference>
<keyword evidence="6 9" id="KW-1133">Transmembrane helix</keyword>
<evidence type="ECO:0000313" key="11">
    <source>
        <dbReference type="EnsemblPlants" id="HORVU.MOREX.r3.7HG0665940.1"/>
    </source>
</evidence>
<dbReference type="Gramene" id="HORVU.MOREX.r2.7HG0552500.1">
    <property type="protein sequence ID" value="HORVU.MOREX.r2.7HG0552500.1"/>
    <property type="gene ID" value="HORVU.MOREX.r2.7HG0552500"/>
</dbReference>
<keyword evidence="5" id="KW-0746">Sphingolipid metabolism</keyword>
<evidence type="ECO:0000256" key="4">
    <source>
        <dbReference type="ARBA" id="ARBA00022692"/>
    </source>
</evidence>
<reference evidence="11" key="3">
    <citation type="submission" date="2022-01" db="UniProtKB">
        <authorList>
            <consortium name="EnsemblPlants"/>
        </authorList>
    </citation>
    <scope>IDENTIFICATION</scope>
    <source>
        <strain evidence="11">subsp. vulgare</strain>
    </source>
</reference>
<feature type="transmembrane region" description="Helical" evidence="9">
    <location>
        <begin position="80"/>
        <end position="102"/>
    </location>
</feature>
<keyword evidence="8 9" id="KW-0472">Membrane</keyword>
<protein>
    <recommendedName>
        <fullName evidence="10">Sphingomyelin synthase-like domain-containing protein</fullName>
    </recommendedName>
</protein>
<feature type="domain" description="Sphingomyelin synthase-like" evidence="10">
    <location>
        <begin position="287"/>
        <end position="354"/>
    </location>
</feature>
<feature type="transmembrane region" description="Helical" evidence="9">
    <location>
        <begin position="147"/>
        <end position="166"/>
    </location>
</feature>
<dbReference type="GO" id="GO:0005886">
    <property type="term" value="C:plasma membrane"/>
    <property type="evidence" value="ECO:0000318"/>
    <property type="project" value="GO_Central"/>
</dbReference>
<dbReference type="InterPro" id="IPR025749">
    <property type="entry name" value="Sphingomyelin_synth-like_dom"/>
</dbReference>
<dbReference type="GO" id="GO:0046513">
    <property type="term" value="P:ceramide biosynthetic process"/>
    <property type="evidence" value="ECO:0000318"/>
    <property type="project" value="GO_Central"/>
</dbReference>
<reference evidence="12" key="1">
    <citation type="journal article" date="2012" name="Nature">
        <title>A physical, genetic and functional sequence assembly of the barley genome.</title>
        <authorList>
            <consortium name="The International Barley Genome Sequencing Consortium"/>
            <person name="Mayer K.F."/>
            <person name="Waugh R."/>
            <person name="Brown J.W."/>
            <person name="Schulman A."/>
            <person name="Langridge P."/>
            <person name="Platzer M."/>
            <person name="Fincher G.B."/>
            <person name="Muehlbauer G.J."/>
            <person name="Sato K."/>
            <person name="Close T.J."/>
            <person name="Wise R.P."/>
            <person name="Stein N."/>
        </authorList>
    </citation>
    <scope>NUCLEOTIDE SEQUENCE [LARGE SCALE GENOMIC DNA]</scope>
    <source>
        <strain evidence="12">cv. Morex</strain>
    </source>
</reference>
<accession>A0A8I6Y5X9</accession>
<evidence type="ECO:0000256" key="6">
    <source>
        <dbReference type="ARBA" id="ARBA00022989"/>
    </source>
</evidence>
<evidence type="ECO:0000259" key="10">
    <source>
        <dbReference type="Pfam" id="PF14360"/>
    </source>
</evidence>
<dbReference type="EnsemblPlants" id="HORVU.MOREX.r3.7HG0665940.1">
    <property type="protein sequence ID" value="HORVU.MOREX.r3.7HG0665940.1"/>
    <property type="gene ID" value="HORVU.MOREX.r3.7HG0665940"/>
</dbReference>
<organism evidence="11 12">
    <name type="scientific">Hordeum vulgare subsp. vulgare</name>
    <name type="common">Domesticated barley</name>
    <dbReference type="NCBI Taxonomy" id="112509"/>
    <lineage>
        <taxon>Eukaryota</taxon>
        <taxon>Viridiplantae</taxon>
        <taxon>Streptophyta</taxon>
        <taxon>Embryophyta</taxon>
        <taxon>Tracheophyta</taxon>
        <taxon>Spermatophyta</taxon>
        <taxon>Magnoliopsida</taxon>
        <taxon>Liliopsida</taxon>
        <taxon>Poales</taxon>
        <taxon>Poaceae</taxon>
        <taxon>BOP clade</taxon>
        <taxon>Pooideae</taxon>
        <taxon>Triticodae</taxon>
        <taxon>Triticeae</taxon>
        <taxon>Hordeinae</taxon>
        <taxon>Hordeum</taxon>
    </lineage>
</organism>
<keyword evidence="12" id="KW-1185">Reference proteome</keyword>
<dbReference type="Gramene" id="HORVU.MOREX.r3.7HG0665940.1">
    <property type="protein sequence ID" value="HORVU.MOREX.r3.7HG0665940.1"/>
    <property type="gene ID" value="HORVU.MOREX.r3.7HG0665940"/>
</dbReference>
<dbReference type="GO" id="GO:0000139">
    <property type="term" value="C:Golgi membrane"/>
    <property type="evidence" value="ECO:0000318"/>
    <property type="project" value="GO_Central"/>
</dbReference>
<keyword evidence="4 9" id="KW-0812">Transmembrane</keyword>
<dbReference type="AlphaFoldDB" id="A0A8I6Y5X9"/>
<evidence type="ECO:0000256" key="7">
    <source>
        <dbReference type="ARBA" id="ARBA00023098"/>
    </source>
</evidence>
<feature type="transmembrane region" description="Helical" evidence="9">
    <location>
        <begin position="178"/>
        <end position="197"/>
    </location>
</feature>
<evidence type="ECO:0000313" key="12">
    <source>
        <dbReference type="Proteomes" id="UP000011116"/>
    </source>
</evidence>
<reference evidence="11" key="2">
    <citation type="submission" date="2020-10" db="EMBL/GenBank/DDBJ databases">
        <authorList>
            <person name="Scholz U."/>
            <person name="Mascher M."/>
            <person name="Fiebig A."/>
        </authorList>
    </citation>
    <scope>NUCLEOTIDE SEQUENCE [LARGE SCALE GENOMIC DNA]</scope>
    <source>
        <strain evidence="11">cv. Morex</strain>
    </source>
</reference>
<proteinExistence type="inferred from homology"/>